<dbReference type="EMBL" id="CP102096">
    <property type="protein sequence ID" value="UUM29539.1"/>
    <property type="molecule type" value="Genomic_DNA"/>
</dbReference>
<name>A0ABY5LF62_9VIBR</name>
<evidence type="ECO:0000313" key="7">
    <source>
        <dbReference type="EMBL" id="UUM29539.1"/>
    </source>
</evidence>
<organism evidence="7 8">
    <name type="scientific">Vibrio japonicus</name>
    <dbReference type="NCBI Taxonomy" id="1824638"/>
    <lineage>
        <taxon>Bacteria</taxon>
        <taxon>Pseudomonadati</taxon>
        <taxon>Pseudomonadota</taxon>
        <taxon>Gammaproteobacteria</taxon>
        <taxon>Vibrionales</taxon>
        <taxon>Vibrionaceae</taxon>
        <taxon>Vibrio</taxon>
    </lineage>
</organism>
<feature type="transmembrane region" description="Helical" evidence="6">
    <location>
        <begin position="6"/>
        <end position="21"/>
    </location>
</feature>
<dbReference type="InterPro" id="IPR001123">
    <property type="entry name" value="LeuE-type"/>
</dbReference>
<keyword evidence="5 6" id="KW-0472">Membrane</keyword>
<feature type="transmembrane region" description="Helical" evidence="6">
    <location>
        <begin position="76"/>
        <end position="99"/>
    </location>
</feature>
<evidence type="ECO:0000313" key="8">
    <source>
        <dbReference type="Proteomes" id="UP001058602"/>
    </source>
</evidence>
<dbReference type="RefSeq" id="WP_257083329.1">
    <property type="nucleotide sequence ID" value="NZ_CP102096.1"/>
</dbReference>
<feature type="transmembrane region" description="Helical" evidence="6">
    <location>
        <begin position="42"/>
        <end position="64"/>
    </location>
</feature>
<evidence type="ECO:0000256" key="2">
    <source>
        <dbReference type="ARBA" id="ARBA00022475"/>
    </source>
</evidence>
<keyword evidence="2" id="KW-1003">Cell membrane</keyword>
<keyword evidence="3 6" id="KW-0812">Transmembrane</keyword>
<dbReference type="PANTHER" id="PTHR30086:SF21">
    <property type="entry name" value="TRANSPORT PROTEIN"/>
    <property type="match status" value="1"/>
</dbReference>
<accession>A0ABY5LF62</accession>
<protein>
    <submittedName>
        <fullName evidence="7">LysE family translocator</fullName>
    </submittedName>
</protein>
<keyword evidence="8" id="KW-1185">Reference proteome</keyword>
<gene>
    <name evidence="7" type="ORF">NP165_07335</name>
</gene>
<sequence length="132" mass="14731">MFNVVKYAGAGYLIYLGISGLRSTKFRLKAQDSSPKTQQRTFLIQGFLCNLLNPKTMLFFLSIFSQLIESDNNTFAIGYGVYIAALHCLWFALLSYLLTSTKARHFLERFGQRINQLCGVGLVGFGASLLTA</sequence>
<dbReference type="Proteomes" id="UP001058602">
    <property type="component" value="Chromosome 1"/>
</dbReference>
<comment type="subcellular location">
    <subcellularLocation>
        <location evidence="1">Cell membrane</location>
        <topology evidence="1">Multi-pass membrane protein</topology>
    </subcellularLocation>
</comment>
<evidence type="ECO:0000256" key="3">
    <source>
        <dbReference type="ARBA" id="ARBA00022692"/>
    </source>
</evidence>
<keyword evidence="4 6" id="KW-1133">Transmembrane helix</keyword>
<reference evidence="7" key="1">
    <citation type="submission" date="2022-07" db="EMBL/GenBank/DDBJ databases">
        <title>Complete genome of Vibrio japonicus strain JCM 31412T and phylogenomic assessment of the Nereis clade of the genus Vibrio.</title>
        <authorList>
            <person name="Shlafstein M.D."/>
            <person name="Emsley S.A."/>
            <person name="Ushijima B."/>
            <person name="Videau P."/>
            <person name="Saw J.H."/>
        </authorList>
    </citation>
    <scope>NUCLEOTIDE SEQUENCE</scope>
    <source>
        <strain evidence="7">JCM 31412</strain>
    </source>
</reference>
<dbReference type="Pfam" id="PF01810">
    <property type="entry name" value="LysE"/>
    <property type="match status" value="1"/>
</dbReference>
<evidence type="ECO:0000256" key="6">
    <source>
        <dbReference type="SAM" id="Phobius"/>
    </source>
</evidence>
<evidence type="ECO:0000256" key="4">
    <source>
        <dbReference type="ARBA" id="ARBA00022989"/>
    </source>
</evidence>
<proteinExistence type="predicted"/>
<dbReference type="PANTHER" id="PTHR30086">
    <property type="entry name" value="ARGININE EXPORTER PROTEIN ARGO"/>
    <property type="match status" value="1"/>
</dbReference>
<evidence type="ECO:0000256" key="1">
    <source>
        <dbReference type="ARBA" id="ARBA00004651"/>
    </source>
</evidence>
<evidence type="ECO:0000256" key="5">
    <source>
        <dbReference type="ARBA" id="ARBA00023136"/>
    </source>
</evidence>